<sequence length="3693" mass="407581">MPPKREGKAKAGPGAKARARSARAASPEPKVEPKDATPRSKREPAKERVPTWRNKTVQGLFCDPYIGATSLEGGKPSQVLSDVVEMGAKLLASRATWPLPLADSEVDAFRESLQLLKEAHDRGQEGQAAFASPEGGMKWCQRTLKEITALEVGKRWLSEGGWRGENGGHAIMYMIQKKSKREVSFTVLNTGAGIHSFHSCDVQSLQLGKVRYQTGLCLSPVQMDCLNLAFLYTLFRMYYVRHRTHNSFQLYEVLLPTLKSSDVSHSGACFTTPQRAGTCYAKCVFLGLRTLLAELGVSSSGRRRCMLNYRICFLERIAQELDEASQPSLTNSDRITLSVALKQVARRCVRDPEAASAQTRTHACMQRIQGAVRLKIQDPSLDRALCADALQHQNLRLQGAEFRGLQGFQLLAFRSLVPPDVRNAFAGPSASKVLNPHVDLTGLASARAVAGGPTLEFLPQALLMCDRLEEVQCSRASKHLIIGVVETLVFEARDLWDLVSSETSESSESSESSGPSLSLGRGRELLGAAHRLGAHYVAAVRSVGGGRSTGAHAVLVLAALLELFEDLLRATPGLELNQLLNEEPKAEETRGTRGARGARGARGRAKGVWWSLRPWEKPDGPALSFAELTAWLPMPSPAACEVRSRICRRHENDKQSLWAGAHDTSALLVGPPESEERSEATGVSKNLLDFSRRLRRLCPGKPSLPDVDRPYQDWEVDLSAAFDEQVDAKCPEWAQARDLALFYQMLLASLPSLPNSLAGGAVPPADHVLMAREAAELSFKFGLFNPPEKVIVHVEHVCSLPPRRVNKLYPHASLTHPKLLCQDMSYLRFGGAMENELLSLKRLPDFDSSLTQAQAESLLSILSCPGIRIPLLLQFVVPNHIALMHHRQFQRIFFACLFEPGLFDTSKPSLDAKVPSQEPMGTEFGWLSEELATSPQLVLPLLSQLFEAMKDLGNGDCDGPLVQPFLFVVHVALLVQDFIEQAKSEKSERSARECLEEHARLFRRFTQKFARKVIARWIGQANSAKSYDRLMQCHAHLAMTAWPVAALEDGDVQSLGVAACTFSLWSEKLGDANSVEYAGDQADVIHRVFATLSRQRVPLLKAVENAEEQERNKFFSFILAGAIGTDRLPELSWRATEQMPKVCIRVVETSHPICKADFSSRKVCLPKAARIIVRFDPLSQLESGDFLKVYAGQKKDASKVVWMAGRSDVAKNGWPGVDAPGLVINSECFLVIMERLMHVRATEEEVAYGYRLIAEAEMPSSAVTSMQKQLSTASAFVCASILSEVGGDVQEAVEQYGQKDVRQKWEELETLSEARKSSLGLRVGGCFSAQAHDLQDAWLTGARVDLGMANISFEARETLQPMPADCFEEPDYREALGAERPNVLPISNSLYAKKFSFRCHSLEYTAEMWAAPEFTLALEYQGGIKLGKGDAVPFVFHPSRSGSGGSGSGSFVRWREQQWTELALADVPGHLRSHGAGAEVLAALLSTPPADPTLLNEPEPHFARFGDWWKQARWYGRASGAAGSVLLCEAGSGASARWLEFEAEPGGALVAFQIQEHGRCAAREAVWTSDARRSLLGCDVEGRFEVFAVPAPLQRQAGDLRPGAYGRSLVLTSAAGTHVPQRFLRGLLPEVLLPHFCFWQVSEDLINGRPQHRNSRWFGYSLQLQIADGRARVLRLALETEVLHELQDATRPSSPLFKLGEFMSTVEPLSHVLFWSKHGEDGEQMASPLELVEMPRLQLRFRVREGPVLDGKVVFQPKLYCDAYGGQFFVDPTPFHLLLPNCPHALPPHCFLLRAEAGDAKVVAPLGEVRRHRSYQEPFETAVYLKVFGETFFTPTAVYDLALSTGTDLKCPSLLSAIWLLLCRLLQRDYEGAVKLVPMVASADGQLRHDEQLAFRMALEDTSDRAPDAVAVRLRLVHAALRTQNINMDLARSAFADAASYISHLAHVSQGCSLSLAEEMELWSSLLNMRSDMESANRFIEWRRDLLTARKQGLSTATLQWHRRDPGAWIHTVLDDEEKMAFQSSRVSDIDCIGIKNEPLFEADLPPEKLWVELLDVVQGSNMKDGVFSTLLHMWERNHAPQMQRLATRILLFSVARDHKSLERRLVLVLCLLQSSPSKSLEPPKLKDFQKLRPGQSKERRAWVDQLFAWAIQRLEDPVEEIRHFLPLAPLGGSSEVNLAGMLPQAVPRSATDFGCHQQVLGPETPDGAWPVLSPAELTALQQRSPALVAGCPDLQSMIVMEPLDPPSWRKLTDDWNGLPRCKANCGINAETLQRWKASAEAFKSLSNAKEKPALQFRTSHGGLTGLCAREAESALKDVLGDVESLMQTLQAQRDQDMKRAQAGVEAMMGWSQIPLDEAPDSTRQVWDLEVVSGFHPPMLSFEWIVASILAQDAGAVFASFLPSSLDPESCLEVLDPDCLVKACLTVLLLATRATAARRALAHAFNLATKLSAAQLNGCSSSDWRNLQSMAARLAGELGSCEEFIESVEGRVSLDPHFLLFEWLFVKGNLRQGQLALVQRFVEAARSGQPLVRQLLMGEGKSAVIAPLLSLLLAQDLVLQVVPDQLLSQSLSTMRGLFGQAFFRPVYNFSFDRSEANYRSAYSLLQKLRMAVQQRAAVCTTASSVKSCLLSFVEVAQKGQKGPPGPDECLEAAQKQWPKLEASQNLEFLTLCLRGILLTFRQAVAVLDEIDLLLHPLMSELSLSCTVRQFLVIAQCGASCRHVFHLLHARFALQTFEVINLRNFPVGPREPLDLSPDRWDLAMHLLQPFLDSSQAPKACCKAITDGLQQLALRSNPHLILAIEDFFFERLEDPLRDWLCEYFGCRPAFKSVSRSEIAEALATGAGPKGMEVAEARLLTLGHEWLKHTLPFVLSKVNRVHYGLLRQKDVADLTSRGFPPTGTRLQVAVPFTGLETPSLASEFANPDVAIGLTILAFGHEGMRQSDVKTMLLLLKAELLRDVATPPPQREAFRRFKEWTTEASEGAESPKLGDGASNVGSTVLPLDLVQPEAQTIRVLKRLWQRPDRKASVIFFYLRKEIFPKATPTQVKKYSACAQELASPKIFKVHLGFSGTPSNVLPWTMPAVEFDEATDGQTLAILASPQVVSLQWLRSGWTPRTLLDLIATRQPPFCALIDTGALLCGLENEEVAKLLMEGPLSQVKEACVFLTRADLPMILLKGASHAVPLEDANILPEKRFCYFDQPHTTGIDIQQPPLGVAAITLGRDMSFRELQQGAWRMRGLAKGQSCVMLLPEEVAVYMRSQLRDPSAVPTAEATALQDIQAALLVKSLELEELQARQLVRQDLASAWKDEALASLTDGLGDKEALLELVPTEVQQQSAKTLEASLRELAAPFEKSLSVSAAVERAVSRALRMLGKTTAFESATGEIVREQEEEHQHEHQIESEEQGAVNRPSLGQSRIWELQEKMRQLAAVPEASGAMPSAAEMQLLTFPPFLKVAELLGLASAGKALKAVHAAHAAHAAHAHAMAQSLRFSPNSRFTAEAPILRPVLVALELASKDVATTLALSLTEAETIRWALRHGGPAGIKFCLHAVSESPMFDADNTVMEHKVICSNYDTCALSPPPVCLLRFYLGESWFSQYELRFLAEVIGNRKQDFQRLRAAVFSARRPGGAADWSCTPLATVLGTAAAPLDVMLPSGPTFLERFSSEALAGGRDFVEIYVQQHAPKETIEILED</sequence>
<dbReference type="GO" id="GO:0005737">
    <property type="term" value="C:cytoplasm"/>
    <property type="evidence" value="ECO:0007669"/>
    <property type="project" value="TreeGrafter"/>
</dbReference>
<comment type="caution">
    <text evidence="10">The sequence shown here is derived from an EMBL/GenBank/DDBJ whole genome shotgun (WGS) entry which is preliminary data.</text>
</comment>
<dbReference type="GO" id="GO:0004843">
    <property type="term" value="F:cysteine-type deubiquitinase activity"/>
    <property type="evidence" value="ECO:0007669"/>
    <property type="project" value="UniProtKB-EC"/>
</dbReference>
<dbReference type="InterPro" id="IPR022099">
    <property type="entry name" value="DUF3638"/>
</dbReference>
<protein>
    <recommendedName>
        <fullName evidence="2">ubiquitinyl hydrolase 1</fullName>
        <ecNumber evidence="2">3.4.19.12</ecNumber>
    </recommendedName>
</protein>
<proteinExistence type="predicted"/>
<dbReference type="PANTHER" id="PTHR13367:SF28">
    <property type="entry name" value="UBIQUITIN THIOESTERASE ZRANB1"/>
    <property type="match status" value="1"/>
</dbReference>
<evidence type="ECO:0000256" key="5">
    <source>
        <dbReference type="ARBA" id="ARBA00022801"/>
    </source>
</evidence>
<evidence type="ECO:0000256" key="2">
    <source>
        <dbReference type="ARBA" id="ARBA00012759"/>
    </source>
</evidence>
<gene>
    <name evidence="10" type="ORF">EVOR1521_LOCUS23331</name>
</gene>
<accession>A0AA36NBH6</accession>
<feature type="compositionally biased region" description="Basic and acidic residues" evidence="7">
    <location>
        <begin position="29"/>
        <end position="50"/>
    </location>
</feature>
<feature type="domain" description="DUF3645" evidence="9">
    <location>
        <begin position="2901"/>
        <end position="2931"/>
    </location>
</feature>
<dbReference type="EMBL" id="CAUJNA010003350">
    <property type="protein sequence ID" value="CAJ1399874.1"/>
    <property type="molecule type" value="Genomic_DNA"/>
</dbReference>
<dbReference type="Pfam" id="PF12340">
    <property type="entry name" value="DUF3638"/>
    <property type="match status" value="1"/>
</dbReference>
<keyword evidence="6" id="KW-0788">Thiol protease</keyword>
<keyword evidence="5" id="KW-0378">Hydrolase</keyword>
<evidence type="ECO:0000256" key="3">
    <source>
        <dbReference type="ARBA" id="ARBA00022670"/>
    </source>
</evidence>
<evidence type="ECO:0000259" key="9">
    <source>
        <dbReference type="Pfam" id="PF12359"/>
    </source>
</evidence>
<dbReference type="GO" id="GO:0071947">
    <property type="term" value="P:protein deubiquitination involved in ubiquitin-dependent protein catabolic process"/>
    <property type="evidence" value="ECO:0007669"/>
    <property type="project" value="TreeGrafter"/>
</dbReference>
<evidence type="ECO:0000259" key="8">
    <source>
        <dbReference type="Pfam" id="PF12340"/>
    </source>
</evidence>
<feature type="region of interest" description="Disordered" evidence="7">
    <location>
        <begin position="1"/>
        <end position="50"/>
    </location>
</feature>
<evidence type="ECO:0000313" key="10">
    <source>
        <dbReference type="EMBL" id="CAJ1399874.1"/>
    </source>
</evidence>
<keyword evidence="11" id="KW-1185">Reference proteome</keyword>
<feature type="compositionally biased region" description="Basic and acidic residues" evidence="7">
    <location>
        <begin position="3388"/>
        <end position="3401"/>
    </location>
</feature>
<evidence type="ECO:0000256" key="4">
    <source>
        <dbReference type="ARBA" id="ARBA00022786"/>
    </source>
</evidence>
<evidence type="ECO:0000256" key="7">
    <source>
        <dbReference type="SAM" id="MobiDB-lite"/>
    </source>
</evidence>
<dbReference type="Proteomes" id="UP001178507">
    <property type="component" value="Unassembled WGS sequence"/>
</dbReference>
<dbReference type="GO" id="GO:0005634">
    <property type="term" value="C:nucleus"/>
    <property type="evidence" value="ECO:0007669"/>
    <property type="project" value="TreeGrafter"/>
</dbReference>
<dbReference type="InterPro" id="IPR051346">
    <property type="entry name" value="OTU_Deubiquitinase"/>
</dbReference>
<name>A0AA36NBH6_9DINO</name>
<evidence type="ECO:0000313" key="11">
    <source>
        <dbReference type="Proteomes" id="UP001178507"/>
    </source>
</evidence>
<dbReference type="EC" id="3.4.19.12" evidence="2"/>
<reference evidence="10" key="1">
    <citation type="submission" date="2023-08" db="EMBL/GenBank/DDBJ databases">
        <authorList>
            <person name="Chen Y."/>
            <person name="Shah S."/>
            <person name="Dougan E. K."/>
            <person name="Thang M."/>
            <person name="Chan C."/>
        </authorList>
    </citation>
    <scope>NUCLEOTIDE SEQUENCE</scope>
</reference>
<feature type="region of interest" description="Disordered" evidence="7">
    <location>
        <begin position="3388"/>
        <end position="3411"/>
    </location>
</feature>
<feature type="domain" description="DUF3638" evidence="8">
    <location>
        <begin position="2509"/>
        <end position="2641"/>
    </location>
</feature>
<feature type="compositionally biased region" description="Low complexity" evidence="7">
    <location>
        <begin position="10"/>
        <end position="28"/>
    </location>
</feature>
<dbReference type="InterPro" id="IPR022105">
    <property type="entry name" value="DUF3645"/>
</dbReference>
<organism evidence="10 11">
    <name type="scientific">Effrenium voratum</name>
    <dbReference type="NCBI Taxonomy" id="2562239"/>
    <lineage>
        <taxon>Eukaryota</taxon>
        <taxon>Sar</taxon>
        <taxon>Alveolata</taxon>
        <taxon>Dinophyceae</taxon>
        <taxon>Suessiales</taxon>
        <taxon>Symbiodiniaceae</taxon>
        <taxon>Effrenium</taxon>
    </lineage>
</organism>
<keyword evidence="4" id="KW-0833">Ubl conjugation pathway</keyword>
<keyword evidence="3" id="KW-0645">Protease</keyword>
<dbReference type="GO" id="GO:0070530">
    <property type="term" value="F:K63-linked polyubiquitin modification-dependent protein binding"/>
    <property type="evidence" value="ECO:0007669"/>
    <property type="project" value="TreeGrafter"/>
</dbReference>
<dbReference type="PANTHER" id="PTHR13367">
    <property type="entry name" value="UBIQUITIN THIOESTERASE"/>
    <property type="match status" value="1"/>
</dbReference>
<comment type="catalytic activity">
    <reaction evidence="1">
        <text>Thiol-dependent hydrolysis of ester, thioester, amide, peptide and isopeptide bonds formed by the C-terminal Gly of ubiquitin (a 76-residue protein attached to proteins as an intracellular targeting signal).</text>
        <dbReference type="EC" id="3.4.19.12"/>
    </reaction>
</comment>
<evidence type="ECO:0000256" key="6">
    <source>
        <dbReference type="ARBA" id="ARBA00022807"/>
    </source>
</evidence>
<dbReference type="Pfam" id="PF12359">
    <property type="entry name" value="DUF3645"/>
    <property type="match status" value="1"/>
</dbReference>
<evidence type="ECO:0000256" key="1">
    <source>
        <dbReference type="ARBA" id="ARBA00000707"/>
    </source>
</evidence>